<evidence type="ECO:0000256" key="7">
    <source>
        <dbReference type="SAM" id="Phobius"/>
    </source>
</evidence>
<evidence type="ECO:0000256" key="2">
    <source>
        <dbReference type="ARBA" id="ARBA00022692"/>
    </source>
</evidence>
<dbReference type="PROSITE" id="PS50893">
    <property type="entry name" value="ABC_TRANSPORTER_2"/>
    <property type="match status" value="1"/>
</dbReference>
<dbReference type="InterPro" id="IPR011527">
    <property type="entry name" value="ABC1_TM_dom"/>
</dbReference>
<dbReference type="SUPFAM" id="SSF90123">
    <property type="entry name" value="ABC transporter transmembrane region"/>
    <property type="match status" value="1"/>
</dbReference>
<gene>
    <name evidence="10" type="ORF">SAMN02745244_03674</name>
</gene>
<evidence type="ECO:0000313" key="11">
    <source>
        <dbReference type="Proteomes" id="UP000184512"/>
    </source>
</evidence>
<dbReference type="PANTHER" id="PTHR24221:SF590">
    <property type="entry name" value="COMPONENT LINKED WITH THE ASSEMBLY OF CYTOCHROME' TRANSPORT TRANSMEMBRANE ATP-BINDING PROTEIN ABC TRANSPORTER CYDD-RELATED"/>
    <property type="match status" value="1"/>
</dbReference>
<dbReference type="Pfam" id="PF00005">
    <property type="entry name" value="ABC_tran"/>
    <property type="match status" value="1"/>
</dbReference>
<dbReference type="SUPFAM" id="SSF52540">
    <property type="entry name" value="P-loop containing nucleoside triphosphate hydrolases"/>
    <property type="match status" value="1"/>
</dbReference>
<keyword evidence="11" id="KW-1185">Reference proteome</keyword>
<evidence type="ECO:0000256" key="4">
    <source>
        <dbReference type="ARBA" id="ARBA00022840"/>
    </source>
</evidence>
<evidence type="ECO:0000256" key="1">
    <source>
        <dbReference type="ARBA" id="ARBA00004651"/>
    </source>
</evidence>
<dbReference type="Gene3D" id="1.20.1560.10">
    <property type="entry name" value="ABC transporter type 1, transmembrane domain"/>
    <property type="match status" value="1"/>
</dbReference>
<dbReference type="PROSITE" id="PS50929">
    <property type="entry name" value="ABC_TM1F"/>
    <property type="match status" value="1"/>
</dbReference>
<dbReference type="EMBL" id="FQZG01000121">
    <property type="protein sequence ID" value="SHJ96997.1"/>
    <property type="molecule type" value="Genomic_DNA"/>
</dbReference>
<keyword evidence="6 7" id="KW-0472">Membrane</keyword>
<keyword evidence="4 10" id="KW-0067">ATP-binding</keyword>
<reference evidence="10 11" key="1">
    <citation type="submission" date="2016-11" db="EMBL/GenBank/DDBJ databases">
        <authorList>
            <person name="Jaros S."/>
            <person name="Januszkiewicz K."/>
            <person name="Wedrychowicz H."/>
        </authorList>
    </citation>
    <scope>NUCLEOTIDE SEQUENCE [LARGE SCALE GENOMIC DNA]</scope>
    <source>
        <strain evidence="10 11">DSM 12906</strain>
    </source>
</reference>
<dbReference type="STRING" id="1123357.SAMN02745244_03674"/>
<feature type="transmembrane region" description="Helical" evidence="7">
    <location>
        <begin position="57"/>
        <end position="78"/>
    </location>
</feature>
<dbReference type="GO" id="GO:0016887">
    <property type="term" value="F:ATP hydrolysis activity"/>
    <property type="evidence" value="ECO:0007669"/>
    <property type="project" value="InterPro"/>
</dbReference>
<dbReference type="PANTHER" id="PTHR24221">
    <property type="entry name" value="ATP-BINDING CASSETTE SUB-FAMILY B"/>
    <property type="match status" value="1"/>
</dbReference>
<dbReference type="Gene3D" id="3.40.50.300">
    <property type="entry name" value="P-loop containing nucleotide triphosphate hydrolases"/>
    <property type="match status" value="1"/>
</dbReference>
<dbReference type="AlphaFoldDB" id="A0A1M6NMM1"/>
<dbReference type="InterPro" id="IPR036640">
    <property type="entry name" value="ABC1_TM_sf"/>
</dbReference>
<evidence type="ECO:0000256" key="6">
    <source>
        <dbReference type="ARBA" id="ARBA00023136"/>
    </source>
</evidence>
<evidence type="ECO:0000256" key="3">
    <source>
        <dbReference type="ARBA" id="ARBA00022741"/>
    </source>
</evidence>
<dbReference type="InterPro" id="IPR014216">
    <property type="entry name" value="ABC_transptr_CydD"/>
</dbReference>
<evidence type="ECO:0000256" key="5">
    <source>
        <dbReference type="ARBA" id="ARBA00022989"/>
    </source>
</evidence>
<dbReference type="InterPro" id="IPR039421">
    <property type="entry name" value="Type_1_exporter"/>
</dbReference>
<dbReference type="InterPro" id="IPR027417">
    <property type="entry name" value="P-loop_NTPase"/>
</dbReference>
<dbReference type="GO" id="GO:0042883">
    <property type="term" value="P:cysteine transport"/>
    <property type="evidence" value="ECO:0007669"/>
    <property type="project" value="InterPro"/>
</dbReference>
<dbReference type="CDD" id="cd03228">
    <property type="entry name" value="ABCC_MRP_Like"/>
    <property type="match status" value="1"/>
</dbReference>
<dbReference type="CDD" id="cd18584">
    <property type="entry name" value="ABC_6TM_AarD_CydD"/>
    <property type="match status" value="1"/>
</dbReference>
<dbReference type="GO" id="GO:0140359">
    <property type="term" value="F:ABC-type transporter activity"/>
    <property type="evidence" value="ECO:0007669"/>
    <property type="project" value="InterPro"/>
</dbReference>
<keyword evidence="3" id="KW-0547">Nucleotide-binding</keyword>
<dbReference type="InterPro" id="IPR017871">
    <property type="entry name" value="ABC_transporter-like_CS"/>
</dbReference>
<protein>
    <submittedName>
        <fullName evidence="10">ATP-binding cassette, subfamily C, CydD</fullName>
    </submittedName>
</protein>
<name>A0A1M6NMM1_9ACTN</name>
<comment type="subcellular location">
    <subcellularLocation>
        <location evidence="1">Cell membrane</location>
        <topology evidence="1">Multi-pass membrane protein</topology>
    </subcellularLocation>
</comment>
<dbReference type="RefSeq" id="WP_084189740.1">
    <property type="nucleotide sequence ID" value="NZ_FQZG01000121.1"/>
</dbReference>
<dbReference type="NCBIfam" id="TIGR02857">
    <property type="entry name" value="CydD"/>
    <property type="match status" value="1"/>
</dbReference>
<feature type="domain" description="ABC transporter" evidence="8">
    <location>
        <begin position="330"/>
        <end position="536"/>
    </location>
</feature>
<dbReference type="GO" id="GO:0005524">
    <property type="term" value="F:ATP binding"/>
    <property type="evidence" value="ECO:0007669"/>
    <property type="project" value="UniProtKB-KW"/>
</dbReference>
<feature type="transmembrane region" description="Helical" evidence="7">
    <location>
        <begin position="20"/>
        <end position="45"/>
    </location>
</feature>
<dbReference type="OrthoDB" id="9806127at2"/>
<sequence length="536" mass="55910">MAGPIHPRLLKRADATRSFLVASVLVGVATSILLIIQADLIATWITTTFETHALPPGSQLTLILLTTVFATRGILAWLRSMLAHRSAAAVKSDLRRDVLRARMNTPVGGASSASLVRTVTQGLDSLDGYFSKYLPQLGLAATVPFLVGAAVLIADWPSAIIIAFTLPLIPVFMALIGWTTQKATKHSFDVADRLANHFADLIAGLPTLQAFARARAQKKGVELSEERYREATMRTLYVSFLSSFALELLATLSVAIVAVTVGFRLVDGNISFTTALFVLILAPEAFLPVRQVGVHFHDSADGVAAADAAFAVIDQATDAPGTRPAIDGSLRLEAVSYTYPGGEAPAVEALTLEVAPGEVVALSGTSGGGKSTALAIAMGFLQPTSGRVTVGGQDLAETDLASWRRRVAWVAQEPGLVNGTVGDNVALGHPGVDGDTVAWALREAGANFDAAKPVGDDGEGLSAGERRRVALARALVRIGVGGGRFLVLDEPTAGLDVDTEASVIRAVRATGAGALIVSHRPAVIGSADRVVEVVAA</sequence>
<feature type="transmembrane region" description="Helical" evidence="7">
    <location>
        <begin position="133"/>
        <end position="153"/>
    </location>
</feature>
<feature type="domain" description="ABC transmembrane type-1" evidence="9">
    <location>
        <begin position="21"/>
        <end position="301"/>
    </location>
</feature>
<dbReference type="InterPro" id="IPR003439">
    <property type="entry name" value="ABC_transporter-like_ATP-bd"/>
</dbReference>
<dbReference type="PROSITE" id="PS00211">
    <property type="entry name" value="ABC_TRANSPORTER_1"/>
    <property type="match status" value="1"/>
</dbReference>
<feature type="transmembrane region" description="Helical" evidence="7">
    <location>
        <begin position="159"/>
        <end position="178"/>
    </location>
</feature>
<accession>A0A1M6NMM1</accession>
<dbReference type="Proteomes" id="UP000184512">
    <property type="component" value="Unassembled WGS sequence"/>
</dbReference>
<evidence type="ECO:0000313" key="10">
    <source>
        <dbReference type="EMBL" id="SHJ96997.1"/>
    </source>
</evidence>
<evidence type="ECO:0000259" key="9">
    <source>
        <dbReference type="PROSITE" id="PS50929"/>
    </source>
</evidence>
<evidence type="ECO:0000259" key="8">
    <source>
        <dbReference type="PROSITE" id="PS50893"/>
    </source>
</evidence>
<proteinExistence type="predicted"/>
<dbReference type="Pfam" id="PF00664">
    <property type="entry name" value="ABC_membrane"/>
    <property type="match status" value="1"/>
</dbReference>
<keyword evidence="2 7" id="KW-0812">Transmembrane</keyword>
<feature type="transmembrane region" description="Helical" evidence="7">
    <location>
        <begin position="236"/>
        <end position="263"/>
    </location>
</feature>
<dbReference type="SMART" id="SM00382">
    <property type="entry name" value="AAA"/>
    <property type="match status" value="1"/>
</dbReference>
<dbReference type="InterPro" id="IPR003593">
    <property type="entry name" value="AAA+_ATPase"/>
</dbReference>
<dbReference type="GO" id="GO:0005886">
    <property type="term" value="C:plasma membrane"/>
    <property type="evidence" value="ECO:0007669"/>
    <property type="project" value="UniProtKB-SubCell"/>
</dbReference>
<organism evidence="10 11">
    <name type="scientific">Tessaracoccus bendigoensis DSM 12906</name>
    <dbReference type="NCBI Taxonomy" id="1123357"/>
    <lineage>
        <taxon>Bacteria</taxon>
        <taxon>Bacillati</taxon>
        <taxon>Actinomycetota</taxon>
        <taxon>Actinomycetes</taxon>
        <taxon>Propionibacteriales</taxon>
        <taxon>Propionibacteriaceae</taxon>
        <taxon>Tessaracoccus</taxon>
    </lineage>
</organism>
<keyword evidence="5 7" id="KW-1133">Transmembrane helix</keyword>